<dbReference type="Pfam" id="PF03099">
    <property type="entry name" value="BPL_LplA_LipB"/>
    <property type="match status" value="1"/>
</dbReference>
<keyword evidence="1 3" id="KW-0436">Ligase</keyword>
<dbReference type="PANTHER" id="PTHR12835">
    <property type="entry name" value="BIOTIN PROTEIN LIGASE"/>
    <property type="match status" value="1"/>
</dbReference>
<dbReference type="GO" id="GO:0004077">
    <property type="term" value="F:biotin--[biotin carboxyl-carrier protein] ligase activity"/>
    <property type="evidence" value="ECO:0007669"/>
    <property type="project" value="UniProtKB-EC"/>
</dbReference>
<dbReference type="AlphaFoldDB" id="A0A7L6N2V5"/>
<organism evidence="3 4">
    <name type="scientific">Hujiaoplasma nucleasis</name>
    <dbReference type="NCBI Taxonomy" id="2725268"/>
    <lineage>
        <taxon>Bacteria</taxon>
        <taxon>Bacillati</taxon>
        <taxon>Mycoplasmatota</taxon>
        <taxon>Mollicutes</taxon>
        <taxon>Candidatus Izemoplasmatales</taxon>
        <taxon>Hujiaoplasmataceae</taxon>
        <taxon>Hujiaoplasma</taxon>
    </lineage>
</organism>
<evidence type="ECO:0000313" key="4">
    <source>
        <dbReference type="Proteomes" id="UP000512167"/>
    </source>
</evidence>
<dbReference type="GO" id="GO:0005737">
    <property type="term" value="C:cytoplasm"/>
    <property type="evidence" value="ECO:0007669"/>
    <property type="project" value="TreeGrafter"/>
</dbReference>
<dbReference type="PANTHER" id="PTHR12835:SF5">
    <property type="entry name" value="BIOTIN--PROTEIN LIGASE"/>
    <property type="match status" value="1"/>
</dbReference>
<evidence type="ECO:0000313" key="3">
    <source>
        <dbReference type="EMBL" id="QLY39881.1"/>
    </source>
</evidence>
<dbReference type="InterPro" id="IPR004408">
    <property type="entry name" value="Biotin_CoA_COase_ligase"/>
</dbReference>
<sequence>MKTYFLDSVNSTNTYLKDHYQDYQHFDCILTHHQTQGKGRLVNTWFSTDKDLTFSILIKDKLSAKAIQLMPLYTAYILNKVISLYTEESFIKWPNDILIQGKKVSGILVESLYQDSLKALIIGIGINVNNNDFPNHIKNQAISLSQISQVDIKQDSLLLKIQNQFEKDYEIYKNDPTFIIKDLNQKLAYKNQWITYTENQKNHQAICKEINEDGHLMVETNHKKKILISSVIHHLRKN</sequence>
<dbReference type="InterPro" id="IPR045864">
    <property type="entry name" value="aa-tRNA-synth_II/BPL/LPL"/>
</dbReference>
<gene>
    <name evidence="3" type="ORF">HF295_03000</name>
</gene>
<dbReference type="KEGG" id="tbk:HF295_03000"/>
<feature type="domain" description="BPL/LPL catalytic" evidence="2">
    <location>
        <begin position="1"/>
        <end position="173"/>
    </location>
</feature>
<accession>A0A7L6N2V5</accession>
<dbReference type="SUPFAM" id="SSF55681">
    <property type="entry name" value="Class II aaRS and biotin synthetases"/>
    <property type="match status" value="1"/>
</dbReference>
<dbReference type="EC" id="6.3.4.15" evidence="3"/>
<dbReference type="CDD" id="cd16442">
    <property type="entry name" value="BPL"/>
    <property type="match status" value="1"/>
</dbReference>
<evidence type="ECO:0000256" key="1">
    <source>
        <dbReference type="ARBA" id="ARBA00022598"/>
    </source>
</evidence>
<proteinExistence type="predicted"/>
<dbReference type="InterPro" id="IPR004143">
    <property type="entry name" value="BPL_LPL_catalytic"/>
</dbReference>
<reference evidence="3 4" key="1">
    <citation type="submission" date="2020-04" db="EMBL/GenBank/DDBJ databases">
        <authorList>
            <person name="Zheng R.K."/>
            <person name="Sun C.M."/>
        </authorList>
    </citation>
    <scope>NUCLEOTIDE SEQUENCE [LARGE SCALE GENOMIC DNA]</scope>
    <source>
        <strain evidence="4">zrk29</strain>
    </source>
</reference>
<evidence type="ECO:0000259" key="2">
    <source>
        <dbReference type="PROSITE" id="PS51733"/>
    </source>
</evidence>
<dbReference type="Gene3D" id="3.30.930.10">
    <property type="entry name" value="Bira Bifunctional Protein, Domain 2"/>
    <property type="match status" value="1"/>
</dbReference>
<name>A0A7L6N2V5_9MOLU</name>
<dbReference type="EMBL" id="CP051151">
    <property type="protein sequence ID" value="QLY39881.1"/>
    <property type="molecule type" value="Genomic_DNA"/>
</dbReference>
<keyword evidence="4" id="KW-1185">Reference proteome</keyword>
<protein>
    <submittedName>
        <fullName evidence="3">Biotin--[acetyl-CoA-carboxylase] ligase</fullName>
        <ecNumber evidence="3">6.3.4.15</ecNumber>
    </submittedName>
</protein>
<dbReference type="RefSeq" id="WP_312032372.1">
    <property type="nucleotide sequence ID" value="NZ_CP051151.1"/>
</dbReference>
<dbReference type="PROSITE" id="PS51733">
    <property type="entry name" value="BPL_LPL_CATALYTIC"/>
    <property type="match status" value="1"/>
</dbReference>
<dbReference type="NCBIfam" id="TIGR00121">
    <property type="entry name" value="birA_ligase"/>
    <property type="match status" value="1"/>
</dbReference>
<dbReference type="Proteomes" id="UP000512167">
    <property type="component" value="Chromosome"/>
</dbReference>